<feature type="coiled-coil region" evidence="1">
    <location>
        <begin position="12"/>
        <end position="67"/>
    </location>
</feature>
<gene>
    <name evidence="2" type="ORF">WOLCODRAFT_138212</name>
</gene>
<dbReference type="EMBL" id="KB468135">
    <property type="protein sequence ID" value="PCH43148.1"/>
    <property type="molecule type" value="Genomic_DNA"/>
</dbReference>
<dbReference type="Proteomes" id="UP000218811">
    <property type="component" value="Unassembled WGS sequence"/>
</dbReference>
<evidence type="ECO:0000313" key="2">
    <source>
        <dbReference type="EMBL" id="PCH43148.1"/>
    </source>
</evidence>
<protein>
    <submittedName>
        <fullName evidence="2">Uncharacterized protein</fullName>
    </submittedName>
</protein>
<dbReference type="STRING" id="742152.A0A2H3JZ39"/>
<feature type="coiled-coil region" evidence="1">
    <location>
        <begin position="118"/>
        <end position="152"/>
    </location>
</feature>
<reference evidence="2 3" key="1">
    <citation type="journal article" date="2012" name="Science">
        <title>The Paleozoic origin of enzymatic lignin decomposition reconstructed from 31 fungal genomes.</title>
        <authorList>
            <person name="Floudas D."/>
            <person name="Binder M."/>
            <person name="Riley R."/>
            <person name="Barry K."/>
            <person name="Blanchette R.A."/>
            <person name="Henrissat B."/>
            <person name="Martinez A.T."/>
            <person name="Otillar R."/>
            <person name="Spatafora J.W."/>
            <person name="Yadav J.S."/>
            <person name="Aerts A."/>
            <person name="Benoit I."/>
            <person name="Boyd A."/>
            <person name="Carlson A."/>
            <person name="Copeland A."/>
            <person name="Coutinho P.M."/>
            <person name="de Vries R.P."/>
            <person name="Ferreira P."/>
            <person name="Findley K."/>
            <person name="Foster B."/>
            <person name="Gaskell J."/>
            <person name="Glotzer D."/>
            <person name="Gorecki P."/>
            <person name="Heitman J."/>
            <person name="Hesse C."/>
            <person name="Hori C."/>
            <person name="Igarashi K."/>
            <person name="Jurgens J.A."/>
            <person name="Kallen N."/>
            <person name="Kersten P."/>
            <person name="Kohler A."/>
            <person name="Kuees U."/>
            <person name="Kumar T.K.A."/>
            <person name="Kuo A."/>
            <person name="LaButti K."/>
            <person name="Larrondo L.F."/>
            <person name="Lindquist E."/>
            <person name="Ling A."/>
            <person name="Lombard V."/>
            <person name="Lucas S."/>
            <person name="Lundell T."/>
            <person name="Martin R."/>
            <person name="McLaughlin D.J."/>
            <person name="Morgenstern I."/>
            <person name="Morin E."/>
            <person name="Murat C."/>
            <person name="Nagy L.G."/>
            <person name="Nolan M."/>
            <person name="Ohm R.A."/>
            <person name="Patyshakuliyeva A."/>
            <person name="Rokas A."/>
            <person name="Ruiz-Duenas F.J."/>
            <person name="Sabat G."/>
            <person name="Salamov A."/>
            <person name="Samejima M."/>
            <person name="Schmutz J."/>
            <person name="Slot J.C."/>
            <person name="St John F."/>
            <person name="Stenlid J."/>
            <person name="Sun H."/>
            <person name="Sun S."/>
            <person name="Syed K."/>
            <person name="Tsang A."/>
            <person name="Wiebenga A."/>
            <person name="Young D."/>
            <person name="Pisabarro A."/>
            <person name="Eastwood D.C."/>
            <person name="Martin F."/>
            <person name="Cullen D."/>
            <person name="Grigoriev I.V."/>
            <person name="Hibbett D.S."/>
        </authorList>
    </citation>
    <scope>NUCLEOTIDE SEQUENCE [LARGE SCALE GENOMIC DNA]</scope>
    <source>
        <strain evidence="2 3">MD-104</strain>
    </source>
</reference>
<evidence type="ECO:0000313" key="3">
    <source>
        <dbReference type="Proteomes" id="UP000218811"/>
    </source>
</evidence>
<accession>A0A2H3JZ39</accession>
<keyword evidence="3" id="KW-1185">Reference proteome</keyword>
<keyword evidence="1" id="KW-0175">Coiled coil</keyword>
<dbReference type="OrthoDB" id="3647690at2759"/>
<proteinExistence type="predicted"/>
<name>A0A2H3JZ39_WOLCO</name>
<evidence type="ECO:0000256" key="1">
    <source>
        <dbReference type="SAM" id="Coils"/>
    </source>
</evidence>
<dbReference type="OMA" id="QAEWEHK"/>
<sequence length="179" mass="20387">MSASADALAPTVQQLQQVNAELQRRKVDAEKDRDLFRDLYGKASTHASEVTKENNTLQEQLTLVEGQLRDGLAMVRGTYEERVRKLEDEARRWKGMYDVLAARDRRTDDELRRRAALQPELEAENARLKEELQKLGKDYHQMEDVLVQLAEQEEADGIPPVPKVSTVKITSVATTKVVE</sequence>
<organism evidence="2 3">
    <name type="scientific">Wolfiporia cocos (strain MD-104)</name>
    <name type="common">Brown rot fungus</name>
    <dbReference type="NCBI Taxonomy" id="742152"/>
    <lineage>
        <taxon>Eukaryota</taxon>
        <taxon>Fungi</taxon>
        <taxon>Dikarya</taxon>
        <taxon>Basidiomycota</taxon>
        <taxon>Agaricomycotina</taxon>
        <taxon>Agaricomycetes</taxon>
        <taxon>Polyporales</taxon>
        <taxon>Phaeolaceae</taxon>
        <taxon>Wolfiporia</taxon>
    </lineage>
</organism>
<dbReference type="AlphaFoldDB" id="A0A2H3JZ39"/>